<dbReference type="InterPro" id="IPR003661">
    <property type="entry name" value="HisK_dim/P_dom"/>
</dbReference>
<comment type="subcellular location">
    <subcellularLocation>
        <location evidence="2">Cell membrane</location>
    </subcellularLocation>
</comment>
<keyword evidence="8 13" id="KW-1133">Transmembrane helix</keyword>
<evidence type="ECO:0000259" key="14">
    <source>
        <dbReference type="PROSITE" id="PS50109"/>
    </source>
</evidence>
<evidence type="ECO:0000313" key="17">
    <source>
        <dbReference type="Proteomes" id="UP000612282"/>
    </source>
</evidence>
<dbReference type="EC" id="2.7.13.3" evidence="3"/>
<keyword evidence="4" id="KW-0597">Phosphoprotein</keyword>
<dbReference type="InterPro" id="IPR006189">
    <property type="entry name" value="CHASE_dom"/>
</dbReference>
<sequence length="638" mass="68319">MKWRVGGLLGWGSWRPGRRSMVLLVTVALLGLSGTWLAASALRRGGEGRAAQALREQTSVVSQTVDAEIRRYGNTVRDVAASVGAQADLRASEFRAITAPLDRNRLPGATGVSLVVMAADGQVAAVQRYWRRQGAGGLTLKPATAVGGQHAFTVLSQPLEDSPAALGRDIGASAVAMETLRAAQRPGTMTASRPYRLLRDADLPAERQQLSTLLVAPVVSTSPLAADRGRLRGWIVLGLRGGDFLRESIGVVARDTVVVTLTDNTQEGVPTVLARWNAGRADSDRIDRLGDSRTATVMAGQRNWHLQVTATGGLLPDPPVHVVSAAWIIGGLFTLMLAMLTATVATSRDRAVRRVAQATAALREDIARREAVEAQLRRREDELVGFAGVVAHDLRQPLAQISGYSDFLLEEAAADWSSSHREYLTRLRRSAARMQCLLTDLLDYATADNRDLKIAPVDLMFLAADIVAERTIEHSDPTPVVVVGDLPTVDGDPTLLRQVFDNLIGNALRYTRHGHAAQVEINAEPEGDDWRIEIRDHGIGIPAEQRNSIFTAFARADGSQGYPGTGLGLAIVHRVIERHHGRISADANPGGGTVFTVTLPAEQPRDIAMMVAHPGATSSALPGSFVSPDLPTGSAARS</sequence>
<dbReference type="Pfam" id="PF02518">
    <property type="entry name" value="HATPase_c"/>
    <property type="match status" value="1"/>
</dbReference>
<dbReference type="InterPro" id="IPR036890">
    <property type="entry name" value="HATPase_C_sf"/>
</dbReference>
<keyword evidence="10 13" id="KW-0472">Membrane</keyword>
<dbReference type="SUPFAM" id="SSF55874">
    <property type="entry name" value="ATPase domain of HSP90 chaperone/DNA topoisomerase II/histidine kinase"/>
    <property type="match status" value="1"/>
</dbReference>
<dbReference type="CDD" id="cd00082">
    <property type="entry name" value="HisKA"/>
    <property type="match status" value="1"/>
</dbReference>
<dbReference type="CDD" id="cd00075">
    <property type="entry name" value="HATPase"/>
    <property type="match status" value="1"/>
</dbReference>
<dbReference type="SMART" id="SM00387">
    <property type="entry name" value="HATPase_c"/>
    <property type="match status" value="1"/>
</dbReference>
<keyword evidence="9" id="KW-0902">Two-component regulatory system</keyword>
<evidence type="ECO:0000256" key="12">
    <source>
        <dbReference type="SAM" id="MobiDB-lite"/>
    </source>
</evidence>
<dbReference type="Pfam" id="PF00512">
    <property type="entry name" value="HisKA"/>
    <property type="match status" value="1"/>
</dbReference>
<reference evidence="16 17" key="1">
    <citation type="submission" date="2021-01" db="EMBL/GenBank/DDBJ databases">
        <title>Whole genome shotgun sequence of Actinoplanes couchii NBRC 106145.</title>
        <authorList>
            <person name="Komaki H."/>
            <person name="Tamura T."/>
        </authorList>
    </citation>
    <scope>NUCLEOTIDE SEQUENCE [LARGE SCALE GENOMIC DNA]</scope>
    <source>
        <strain evidence="16 17">NBRC 106145</strain>
    </source>
</reference>
<dbReference type="InterPro" id="IPR036097">
    <property type="entry name" value="HisK_dim/P_sf"/>
</dbReference>
<dbReference type="Gene3D" id="3.30.565.10">
    <property type="entry name" value="Histidine kinase-like ATPase, C-terminal domain"/>
    <property type="match status" value="1"/>
</dbReference>
<dbReference type="EMBL" id="BOMG01000131">
    <property type="protein sequence ID" value="GID61640.1"/>
    <property type="molecule type" value="Genomic_DNA"/>
</dbReference>
<evidence type="ECO:0000313" key="16">
    <source>
        <dbReference type="EMBL" id="GID61640.1"/>
    </source>
</evidence>
<evidence type="ECO:0000256" key="4">
    <source>
        <dbReference type="ARBA" id="ARBA00022553"/>
    </source>
</evidence>
<dbReference type="PANTHER" id="PTHR42878">
    <property type="entry name" value="TWO-COMPONENT HISTIDINE KINASE"/>
    <property type="match status" value="1"/>
</dbReference>
<dbReference type="Gene3D" id="3.30.450.350">
    <property type="entry name" value="CHASE domain"/>
    <property type="match status" value="1"/>
</dbReference>
<keyword evidence="5" id="KW-0808">Transferase</keyword>
<evidence type="ECO:0000256" key="8">
    <source>
        <dbReference type="ARBA" id="ARBA00022989"/>
    </source>
</evidence>
<name>A0ABQ3XT41_9ACTN</name>
<evidence type="ECO:0000256" key="7">
    <source>
        <dbReference type="ARBA" id="ARBA00022777"/>
    </source>
</evidence>
<dbReference type="SMART" id="SM01079">
    <property type="entry name" value="CHASE"/>
    <property type="match status" value="1"/>
</dbReference>
<dbReference type="InterPro" id="IPR050351">
    <property type="entry name" value="BphY/WalK/GraS-like"/>
</dbReference>
<evidence type="ECO:0000256" key="1">
    <source>
        <dbReference type="ARBA" id="ARBA00000085"/>
    </source>
</evidence>
<dbReference type="SMART" id="SM00388">
    <property type="entry name" value="HisKA"/>
    <property type="match status" value="1"/>
</dbReference>
<evidence type="ECO:0000259" key="15">
    <source>
        <dbReference type="PROSITE" id="PS50839"/>
    </source>
</evidence>
<keyword evidence="7" id="KW-0418">Kinase</keyword>
<dbReference type="InterPro" id="IPR003594">
    <property type="entry name" value="HATPase_dom"/>
</dbReference>
<feature type="transmembrane region" description="Helical" evidence="13">
    <location>
        <begin position="325"/>
        <end position="345"/>
    </location>
</feature>
<comment type="catalytic activity">
    <reaction evidence="1">
        <text>ATP + protein L-histidine = ADP + protein N-phospho-L-histidine.</text>
        <dbReference type="EC" id="2.7.13.3"/>
    </reaction>
</comment>
<dbReference type="PROSITE" id="PS50109">
    <property type="entry name" value="HIS_KIN"/>
    <property type="match status" value="1"/>
</dbReference>
<dbReference type="PANTHER" id="PTHR42878:SF15">
    <property type="entry name" value="BACTERIOPHYTOCHROME"/>
    <property type="match status" value="1"/>
</dbReference>
<evidence type="ECO:0000256" key="10">
    <source>
        <dbReference type="ARBA" id="ARBA00023136"/>
    </source>
</evidence>
<accession>A0ABQ3XT41</accession>
<dbReference type="Gene3D" id="1.10.287.130">
    <property type="match status" value="1"/>
</dbReference>
<evidence type="ECO:0000256" key="5">
    <source>
        <dbReference type="ARBA" id="ARBA00022679"/>
    </source>
</evidence>
<feature type="region of interest" description="Disordered" evidence="12">
    <location>
        <begin position="618"/>
        <end position="638"/>
    </location>
</feature>
<keyword evidence="6 13" id="KW-0812">Transmembrane</keyword>
<dbReference type="RefSeq" id="WP_203809812.1">
    <property type="nucleotide sequence ID" value="NZ_BAAAQE010000002.1"/>
</dbReference>
<dbReference type="InterPro" id="IPR004358">
    <property type="entry name" value="Sig_transdc_His_kin-like_C"/>
</dbReference>
<dbReference type="PRINTS" id="PR00344">
    <property type="entry name" value="BCTRLSENSOR"/>
</dbReference>
<dbReference type="PROSITE" id="PS50839">
    <property type="entry name" value="CHASE"/>
    <property type="match status" value="1"/>
</dbReference>
<evidence type="ECO:0000256" key="11">
    <source>
        <dbReference type="ARBA" id="ARBA00039401"/>
    </source>
</evidence>
<proteinExistence type="predicted"/>
<dbReference type="InterPro" id="IPR005467">
    <property type="entry name" value="His_kinase_dom"/>
</dbReference>
<evidence type="ECO:0000256" key="3">
    <source>
        <dbReference type="ARBA" id="ARBA00012438"/>
    </source>
</evidence>
<dbReference type="SUPFAM" id="SSF47384">
    <property type="entry name" value="Homodimeric domain of signal transducing histidine kinase"/>
    <property type="match status" value="1"/>
</dbReference>
<dbReference type="Pfam" id="PF03924">
    <property type="entry name" value="CHASE"/>
    <property type="match status" value="1"/>
</dbReference>
<evidence type="ECO:0000256" key="6">
    <source>
        <dbReference type="ARBA" id="ARBA00022692"/>
    </source>
</evidence>
<organism evidence="16 17">
    <name type="scientific">Actinoplanes couchii</name>
    <dbReference type="NCBI Taxonomy" id="403638"/>
    <lineage>
        <taxon>Bacteria</taxon>
        <taxon>Bacillati</taxon>
        <taxon>Actinomycetota</taxon>
        <taxon>Actinomycetes</taxon>
        <taxon>Micromonosporales</taxon>
        <taxon>Micromonosporaceae</taxon>
        <taxon>Actinoplanes</taxon>
    </lineage>
</organism>
<feature type="domain" description="CHASE" evidence="15">
    <location>
        <begin position="155"/>
        <end position="239"/>
    </location>
</feature>
<keyword evidence="17" id="KW-1185">Reference proteome</keyword>
<feature type="domain" description="Histidine kinase" evidence="14">
    <location>
        <begin position="389"/>
        <end position="603"/>
    </location>
</feature>
<dbReference type="Proteomes" id="UP000612282">
    <property type="component" value="Unassembled WGS sequence"/>
</dbReference>
<evidence type="ECO:0000256" key="2">
    <source>
        <dbReference type="ARBA" id="ARBA00004236"/>
    </source>
</evidence>
<protein>
    <recommendedName>
        <fullName evidence="11">Sensor-like histidine kinase SenX3</fullName>
        <ecNumber evidence="3">2.7.13.3</ecNumber>
    </recommendedName>
</protein>
<comment type="caution">
    <text evidence="16">The sequence shown here is derived from an EMBL/GenBank/DDBJ whole genome shotgun (WGS) entry which is preliminary data.</text>
</comment>
<gene>
    <name evidence="16" type="ORF">Aco03nite_100440</name>
</gene>
<dbReference type="InterPro" id="IPR042240">
    <property type="entry name" value="CHASE_sf"/>
</dbReference>
<evidence type="ECO:0000256" key="13">
    <source>
        <dbReference type="SAM" id="Phobius"/>
    </source>
</evidence>
<evidence type="ECO:0000256" key="9">
    <source>
        <dbReference type="ARBA" id="ARBA00023012"/>
    </source>
</evidence>